<evidence type="ECO:0000313" key="8">
    <source>
        <dbReference type="Proteomes" id="UP000274429"/>
    </source>
</evidence>
<accession>A0A0R3WY51</accession>
<dbReference type="GO" id="GO:0005886">
    <property type="term" value="C:plasma membrane"/>
    <property type="evidence" value="ECO:0007669"/>
    <property type="project" value="UniProtKB-SubCell"/>
</dbReference>
<dbReference type="Proteomes" id="UP000274429">
    <property type="component" value="Unassembled WGS sequence"/>
</dbReference>
<dbReference type="Pfam" id="PF06638">
    <property type="entry name" value="Strabismus"/>
    <property type="match status" value="1"/>
</dbReference>
<protein>
    <submittedName>
        <fullName evidence="9">BHLH domain-containing protein</fullName>
    </submittedName>
</protein>
<evidence type="ECO:0000256" key="1">
    <source>
        <dbReference type="ARBA" id="ARBA00004651"/>
    </source>
</evidence>
<sequence>MTCVIARTYAIKGNKSGGGGNGPSASARVYDEMEAEKRVRKRRMRLLLAVEDAFAHAARMGRETTAIDASGALNRSSVVGTGGGPSGFTAFQNGLLFLSDGHELEISLTLCFSLARLLSNTLYFQLIQFEVRNYTLL</sequence>
<keyword evidence="5" id="KW-0472">Membrane</keyword>
<dbReference type="WBParaSite" id="TTAC_0000569101-mRNA-1">
    <property type="protein sequence ID" value="TTAC_0000569101-mRNA-1"/>
    <property type="gene ID" value="TTAC_0000569101"/>
</dbReference>
<keyword evidence="4" id="KW-1133">Transmembrane helix</keyword>
<gene>
    <name evidence="7" type="ORF">TTAC_LOCUS5674</name>
</gene>
<reference evidence="9" key="1">
    <citation type="submission" date="2017-02" db="UniProtKB">
        <authorList>
            <consortium name="WormBaseParasite"/>
        </authorList>
    </citation>
    <scope>IDENTIFICATION</scope>
</reference>
<dbReference type="EMBL" id="UYWX01008520">
    <property type="protein sequence ID" value="VDM27423.1"/>
    <property type="molecule type" value="Genomic_DNA"/>
</dbReference>
<comment type="similarity">
    <text evidence="6">Belongs to the Vang family.</text>
</comment>
<organism evidence="9">
    <name type="scientific">Hydatigena taeniaeformis</name>
    <name type="common">Feline tapeworm</name>
    <name type="synonym">Taenia taeniaeformis</name>
    <dbReference type="NCBI Taxonomy" id="6205"/>
    <lineage>
        <taxon>Eukaryota</taxon>
        <taxon>Metazoa</taxon>
        <taxon>Spiralia</taxon>
        <taxon>Lophotrochozoa</taxon>
        <taxon>Platyhelminthes</taxon>
        <taxon>Cestoda</taxon>
        <taxon>Eucestoda</taxon>
        <taxon>Cyclophyllidea</taxon>
        <taxon>Taeniidae</taxon>
        <taxon>Hydatigera</taxon>
    </lineage>
</organism>
<evidence type="ECO:0000256" key="5">
    <source>
        <dbReference type="ARBA" id="ARBA00023136"/>
    </source>
</evidence>
<evidence type="ECO:0000313" key="7">
    <source>
        <dbReference type="EMBL" id="VDM27423.1"/>
    </source>
</evidence>
<proteinExistence type="inferred from homology"/>
<evidence type="ECO:0000256" key="3">
    <source>
        <dbReference type="ARBA" id="ARBA00022692"/>
    </source>
</evidence>
<dbReference type="STRING" id="6205.A0A0R3WY51"/>
<dbReference type="AlphaFoldDB" id="A0A0R3WY51"/>
<reference evidence="7 8" key="2">
    <citation type="submission" date="2018-11" db="EMBL/GenBank/DDBJ databases">
        <authorList>
            <consortium name="Pathogen Informatics"/>
        </authorList>
    </citation>
    <scope>NUCLEOTIDE SEQUENCE [LARGE SCALE GENOMIC DNA]</scope>
</reference>
<evidence type="ECO:0000256" key="2">
    <source>
        <dbReference type="ARBA" id="ARBA00022475"/>
    </source>
</evidence>
<keyword evidence="2" id="KW-1003">Cell membrane</keyword>
<dbReference type="InterPro" id="IPR009539">
    <property type="entry name" value="VANGL"/>
</dbReference>
<evidence type="ECO:0000256" key="6">
    <source>
        <dbReference type="ARBA" id="ARBA00025718"/>
    </source>
</evidence>
<keyword evidence="3" id="KW-0812">Transmembrane</keyword>
<evidence type="ECO:0000313" key="9">
    <source>
        <dbReference type="WBParaSite" id="TTAC_0000569101-mRNA-1"/>
    </source>
</evidence>
<name>A0A0R3WY51_HYDTA</name>
<evidence type="ECO:0000256" key="4">
    <source>
        <dbReference type="ARBA" id="ARBA00022989"/>
    </source>
</evidence>
<keyword evidence="8" id="KW-1185">Reference proteome</keyword>
<comment type="subcellular location">
    <subcellularLocation>
        <location evidence="1">Cell membrane</location>
        <topology evidence="1">Multi-pass membrane protein</topology>
    </subcellularLocation>
</comment>